<comment type="similarity">
    <text evidence="5">Belongs to the LapA family.</text>
</comment>
<evidence type="ECO:0000256" key="3">
    <source>
        <dbReference type="ARBA" id="ARBA00022989"/>
    </source>
</evidence>
<dbReference type="InterPro" id="IPR010445">
    <property type="entry name" value="LapA_dom"/>
</dbReference>
<evidence type="ECO:0000256" key="2">
    <source>
        <dbReference type="ARBA" id="ARBA00022692"/>
    </source>
</evidence>
<evidence type="ECO:0000256" key="4">
    <source>
        <dbReference type="ARBA" id="ARBA00023136"/>
    </source>
</evidence>
<feature type="transmembrane region" description="Helical" evidence="5">
    <location>
        <begin position="45"/>
        <end position="67"/>
    </location>
</feature>
<comment type="subcellular location">
    <subcellularLocation>
        <location evidence="5">Cell inner membrane</location>
        <topology evidence="5">Single-pass membrane protein</topology>
    </subcellularLocation>
</comment>
<evidence type="ECO:0000313" key="8">
    <source>
        <dbReference type="Proteomes" id="UP000294368"/>
    </source>
</evidence>
<accession>A0A451DAI2</accession>
<evidence type="ECO:0000313" key="7">
    <source>
        <dbReference type="EMBL" id="VFP83220.1"/>
    </source>
</evidence>
<dbReference type="AlphaFoldDB" id="A0A451DAI2"/>
<organism evidence="7 8">
    <name type="scientific">Candidatus Erwinia haradaeae</name>
    <dbReference type="NCBI Taxonomy" id="1922217"/>
    <lineage>
        <taxon>Bacteria</taxon>
        <taxon>Pseudomonadati</taxon>
        <taxon>Pseudomonadota</taxon>
        <taxon>Gammaproteobacteria</taxon>
        <taxon>Enterobacterales</taxon>
        <taxon>Erwiniaceae</taxon>
        <taxon>Erwinia</taxon>
    </lineage>
</organism>
<keyword evidence="1 5" id="KW-1003">Cell membrane</keyword>
<keyword evidence="5" id="KW-0997">Cell inner membrane</keyword>
<dbReference type="Pfam" id="PF06305">
    <property type="entry name" value="LapA_dom"/>
    <property type="match status" value="1"/>
</dbReference>
<proteinExistence type="inferred from homology"/>
<evidence type="ECO:0000256" key="1">
    <source>
        <dbReference type="ARBA" id="ARBA00022475"/>
    </source>
</evidence>
<evidence type="ECO:0000256" key="5">
    <source>
        <dbReference type="HAMAP-Rule" id="MF_01948"/>
    </source>
</evidence>
<dbReference type="EMBL" id="LR217715">
    <property type="protein sequence ID" value="VFP83220.1"/>
    <property type="molecule type" value="Genomic_DNA"/>
</dbReference>
<keyword evidence="4 5" id="KW-0472">Membrane</keyword>
<dbReference type="RefSeq" id="WP_157988579.1">
    <property type="nucleotide sequence ID" value="NZ_LR217715.1"/>
</dbReference>
<sequence>MKYFFIFLVIIVMLVLAMALGAHNDQVITFNYLMGRGEFHIATLLAVVFSMGFLLSWMICSIFWLRIRVSLVHAQRKAIRLQGQLAVKENAITISKNR</sequence>
<dbReference type="GO" id="GO:0008653">
    <property type="term" value="P:lipopolysaccharide metabolic process"/>
    <property type="evidence" value="ECO:0007669"/>
    <property type="project" value="InterPro"/>
</dbReference>
<dbReference type="OrthoDB" id="7064015at2"/>
<dbReference type="Proteomes" id="UP000294368">
    <property type="component" value="Chromosome"/>
</dbReference>
<evidence type="ECO:0000259" key="6">
    <source>
        <dbReference type="Pfam" id="PF06305"/>
    </source>
</evidence>
<dbReference type="HAMAP" id="MF_01948">
    <property type="entry name" value="LPS_assembly_LapA"/>
    <property type="match status" value="1"/>
</dbReference>
<name>A0A451DAI2_9GAMM</name>
<comment type="function">
    <text evidence="5">Involved in the assembly of lipopolysaccharide (LPS).</text>
</comment>
<keyword evidence="3 5" id="KW-1133">Transmembrane helix</keyword>
<keyword evidence="2 5" id="KW-0812">Transmembrane</keyword>
<reference evidence="7 8" key="1">
    <citation type="submission" date="2019-02" db="EMBL/GenBank/DDBJ databases">
        <authorList>
            <person name="Manzano-Marin A."/>
            <person name="Manzano-Marin A."/>
        </authorList>
    </citation>
    <scope>NUCLEOTIDE SEQUENCE [LARGE SCALE GENOMIC DNA]</scope>
    <source>
        <strain evidence="7 8">ErCikochiana</strain>
    </source>
</reference>
<dbReference type="InterPro" id="IPR032906">
    <property type="entry name" value="LapA"/>
</dbReference>
<gene>
    <name evidence="5 7" type="primary">lapA</name>
    <name evidence="7" type="ORF">ERCIKOCA2762_464</name>
</gene>
<comment type="caution">
    <text evidence="5">Lacks conserved residue(s) required for the propagation of feature annotation.</text>
</comment>
<feature type="domain" description="Lipopolysaccharide assembly protein A" evidence="6">
    <location>
        <begin position="24"/>
        <end position="85"/>
    </location>
</feature>
<dbReference type="GO" id="GO:0005886">
    <property type="term" value="C:plasma membrane"/>
    <property type="evidence" value="ECO:0007669"/>
    <property type="project" value="UniProtKB-SubCell"/>
</dbReference>
<protein>
    <recommendedName>
        <fullName evidence="5">Lipopolysaccharide assembly protein A</fullName>
    </recommendedName>
</protein>